<name>A0A919MDG2_9ACTN</name>
<dbReference type="Pfam" id="PF02687">
    <property type="entry name" value="FtsX"/>
    <property type="match status" value="1"/>
</dbReference>
<dbReference type="Proteomes" id="UP000598174">
    <property type="component" value="Unassembled WGS sequence"/>
</dbReference>
<evidence type="ECO:0000313" key="11">
    <source>
        <dbReference type="Proteomes" id="UP000598174"/>
    </source>
</evidence>
<feature type="domain" description="ABC3 transporter permease C-terminal" evidence="8">
    <location>
        <begin position="288"/>
        <end position="401"/>
    </location>
</feature>
<keyword evidence="2" id="KW-1003">Cell membrane</keyword>
<dbReference type="InterPro" id="IPR025857">
    <property type="entry name" value="MacB_PCD"/>
</dbReference>
<evidence type="ECO:0000256" key="4">
    <source>
        <dbReference type="ARBA" id="ARBA00022989"/>
    </source>
</evidence>
<dbReference type="AlphaFoldDB" id="A0A919MDG2"/>
<evidence type="ECO:0000256" key="2">
    <source>
        <dbReference type="ARBA" id="ARBA00022475"/>
    </source>
</evidence>
<dbReference type="PANTHER" id="PTHR30572">
    <property type="entry name" value="MEMBRANE COMPONENT OF TRANSPORTER-RELATED"/>
    <property type="match status" value="1"/>
</dbReference>
<keyword evidence="11" id="KW-1185">Reference proteome</keyword>
<evidence type="ECO:0000256" key="6">
    <source>
        <dbReference type="ARBA" id="ARBA00038076"/>
    </source>
</evidence>
<evidence type="ECO:0000256" key="1">
    <source>
        <dbReference type="ARBA" id="ARBA00004651"/>
    </source>
</evidence>
<accession>A0A919MDG2</accession>
<evidence type="ECO:0000259" key="8">
    <source>
        <dbReference type="Pfam" id="PF02687"/>
    </source>
</evidence>
<comment type="similarity">
    <text evidence="6">Belongs to the ABC-4 integral membrane protein family.</text>
</comment>
<keyword evidence="3 7" id="KW-0812">Transmembrane</keyword>
<comment type="caution">
    <text evidence="10">The sequence shown here is derived from an EMBL/GenBank/DDBJ whole genome shotgun (WGS) entry which is preliminary data.</text>
</comment>
<dbReference type="Pfam" id="PF12704">
    <property type="entry name" value="MacB_PCD"/>
    <property type="match status" value="1"/>
</dbReference>
<keyword evidence="4 7" id="KW-1133">Transmembrane helix</keyword>
<dbReference type="EMBL" id="BOMM01000016">
    <property type="protein sequence ID" value="GIE10549.1"/>
    <property type="molecule type" value="Genomic_DNA"/>
</dbReference>
<evidence type="ECO:0000259" key="9">
    <source>
        <dbReference type="Pfam" id="PF12704"/>
    </source>
</evidence>
<proteinExistence type="inferred from homology"/>
<feature type="transmembrane region" description="Helical" evidence="7">
    <location>
        <begin position="331"/>
        <end position="360"/>
    </location>
</feature>
<dbReference type="RefSeq" id="WP_203817087.1">
    <property type="nucleotide sequence ID" value="NZ_BAAABP010000071.1"/>
</dbReference>
<gene>
    <name evidence="10" type="ORF">Afe05nite_23890</name>
</gene>
<evidence type="ECO:0000256" key="5">
    <source>
        <dbReference type="ARBA" id="ARBA00023136"/>
    </source>
</evidence>
<keyword evidence="5 7" id="KW-0472">Membrane</keyword>
<evidence type="ECO:0000313" key="10">
    <source>
        <dbReference type="EMBL" id="GIE10549.1"/>
    </source>
</evidence>
<sequence length="407" mass="42078">MNKGEGLVDPSRFTPRDLGSEALAGVLQRPGRAALTALGTVVGVATFVIVLGLTATVGGQISSRFTVLGATEVQIEDTSVDAELDGPAFPPDAATRVQAINGVVRAGVYWSAGERTVNSRPLADTADTDAFPIVAASPGAVTAMHPVVAHGRLFDDFHDRSAERVALLGAAMAARLGIQRLDTHPAVFVGGVPLTVVGILGDAERHAELLLSVVVPERTVERLWGPPGSGQPTKMIVETRLGAAAVVASQLAAALRPDAPDRLKVTAPPDPRSLRDSVATDLNSLFLVLALVCLGVGMVGIANTTFVAVLERTGEIGLRRSFGARGSHIAAQFLLESAILGTMGGLIGTCVGTLSVVAIAAARHWTAVVEPWTVLPAPLLGTVTGLIAGLYPAMRAARVQPVEALQR</sequence>
<dbReference type="PANTHER" id="PTHR30572:SF4">
    <property type="entry name" value="ABC TRANSPORTER PERMEASE YTRF"/>
    <property type="match status" value="1"/>
</dbReference>
<comment type="subcellular location">
    <subcellularLocation>
        <location evidence="1">Cell membrane</location>
        <topology evidence="1">Multi-pass membrane protein</topology>
    </subcellularLocation>
</comment>
<feature type="domain" description="MacB-like periplasmic core" evidence="9">
    <location>
        <begin position="34"/>
        <end position="244"/>
    </location>
</feature>
<dbReference type="InterPro" id="IPR003838">
    <property type="entry name" value="ABC3_permease_C"/>
</dbReference>
<feature type="transmembrane region" description="Helical" evidence="7">
    <location>
        <begin position="285"/>
        <end position="310"/>
    </location>
</feature>
<feature type="transmembrane region" description="Helical" evidence="7">
    <location>
        <begin position="372"/>
        <end position="391"/>
    </location>
</feature>
<feature type="transmembrane region" description="Helical" evidence="7">
    <location>
        <begin position="33"/>
        <end position="55"/>
    </location>
</feature>
<dbReference type="GO" id="GO:0005886">
    <property type="term" value="C:plasma membrane"/>
    <property type="evidence" value="ECO:0007669"/>
    <property type="project" value="UniProtKB-SubCell"/>
</dbReference>
<organism evidence="10 11">
    <name type="scientific">Paractinoplanes ferrugineus</name>
    <dbReference type="NCBI Taxonomy" id="113564"/>
    <lineage>
        <taxon>Bacteria</taxon>
        <taxon>Bacillati</taxon>
        <taxon>Actinomycetota</taxon>
        <taxon>Actinomycetes</taxon>
        <taxon>Micromonosporales</taxon>
        <taxon>Micromonosporaceae</taxon>
        <taxon>Paractinoplanes</taxon>
    </lineage>
</organism>
<evidence type="ECO:0000256" key="7">
    <source>
        <dbReference type="SAM" id="Phobius"/>
    </source>
</evidence>
<dbReference type="GO" id="GO:0022857">
    <property type="term" value="F:transmembrane transporter activity"/>
    <property type="evidence" value="ECO:0007669"/>
    <property type="project" value="TreeGrafter"/>
</dbReference>
<reference evidence="10" key="1">
    <citation type="submission" date="2021-01" db="EMBL/GenBank/DDBJ databases">
        <title>Whole genome shotgun sequence of Actinoplanes ferrugineus NBRC 15555.</title>
        <authorList>
            <person name="Komaki H."/>
            <person name="Tamura T."/>
        </authorList>
    </citation>
    <scope>NUCLEOTIDE SEQUENCE</scope>
    <source>
        <strain evidence="10">NBRC 15555</strain>
    </source>
</reference>
<evidence type="ECO:0000256" key="3">
    <source>
        <dbReference type="ARBA" id="ARBA00022692"/>
    </source>
</evidence>
<dbReference type="InterPro" id="IPR050250">
    <property type="entry name" value="Macrolide_Exporter_MacB"/>
</dbReference>
<protein>
    <submittedName>
        <fullName evidence="10">ABC transporter permease</fullName>
    </submittedName>
</protein>